<keyword evidence="10" id="KW-1185">Reference proteome</keyword>
<dbReference type="SUPFAM" id="SSF161098">
    <property type="entry name" value="MetI-like"/>
    <property type="match status" value="1"/>
</dbReference>
<feature type="transmembrane region" description="Helical" evidence="7">
    <location>
        <begin position="139"/>
        <end position="160"/>
    </location>
</feature>
<dbReference type="GO" id="GO:0005886">
    <property type="term" value="C:plasma membrane"/>
    <property type="evidence" value="ECO:0007669"/>
    <property type="project" value="UniProtKB-SubCell"/>
</dbReference>
<comment type="subcellular location">
    <subcellularLocation>
        <location evidence="1 7">Cell membrane</location>
        <topology evidence="1 7">Multi-pass membrane protein</topology>
    </subcellularLocation>
</comment>
<dbReference type="Gene3D" id="1.10.3720.10">
    <property type="entry name" value="MetI-like"/>
    <property type="match status" value="1"/>
</dbReference>
<evidence type="ECO:0000256" key="1">
    <source>
        <dbReference type="ARBA" id="ARBA00004651"/>
    </source>
</evidence>
<dbReference type="CDD" id="cd06261">
    <property type="entry name" value="TM_PBP2"/>
    <property type="match status" value="1"/>
</dbReference>
<feature type="transmembrane region" description="Helical" evidence="7">
    <location>
        <begin position="106"/>
        <end position="133"/>
    </location>
</feature>
<dbReference type="GO" id="GO:0055085">
    <property type="term" value="P:transmembrane transport"/>
    <property type="evidence" value="ECO:0007669"/>
    <property type="project" value="InterPro"/>
</dbReference>
<protein>
    <submittedName>
        <fullName evidence="9">Carbohydrate ABC transporter permease</fullName>
    </submittedName>
</protein>
<name>A0A9X1RYT4_9MICO</name>
<feature type="transmembrane region" description="Helical" evidence="7">
    <location>
        <begin position="7"/>
        <end position="32"/>
    </location>
</feature>
<keyword evidence="4 7" id="KW-0812">Transmembrane</keyword>
<feature type="transmembrane region" description="Helical" evidence="7">
    <location>
        <begin position="70"/>
        <end position="94"/>
    </location>
</feature>
<comment type="caution">
    <text evidence="9">The sequence shown here is derived from an EMBL/GenBank/DDBJ whole genome shotgun (WGS) entry which is preliminary data.</text>
</comment>
<feature type="transmembrane region" description="Helical" evidence="7">
    <location>
        <begin position="240"/>
        <end position="261"/>
    </location>
</feature>
<sequence>MRSPKPIALAVNYTVLSIVVVVLLLPFVWVFFGSFKSQEEFLTDPGALLPESFQLTNYVLLFTEKGFGTYFGNSIVVSVIAVLANTLFASMAGYALAKLNFPGRRVLLPFVIVAMVVPYVALFVPQFLIVVQLRLVDTLAGIVAPFLIMPMSVFIMRQAAYSLPTELLEAARIDGAGEFRLYARIFLPLSGPALATVAILSFLGSWNQLLWPLVVAQSQGTYTLPVGLAIASQTANSTDFGMLLAGAVVILLPVLVLFLFLQKYFIQGLATTGLK</sequence>
<evidence type="ECO:0000256" key="3">
    <source>
        <dbReference type="ARBA" id="ARBA00022475"/>
    </source>
</evidence>
<dbReference type="Pfam" id="PF00528">
    <property type="entry name" value="BPD_transp_1"/>
    <property type="match status" value="1"/>
</dbReference>
<comment type="similarity">
    <text evidence="7">Belongs to the binding-protein-dependent transport system permease family.</text>
</comment>
<feature type="domain" description="ABC transmembrane type-1" evidence="8">
    <location>
        <begin position="71"/>
        <end position="261"/>
    </location>
</feature>
<evidence type="ECO:0000256" key="7">
    <source>
        <dbReference type="RuleBase" id="RU363032"/>
    </source>
</evidence>
<dbReference type="AlphaFoldDB" id="A0A9X1RYT4"/>
<dbReference type="PANTHER" id="PTHR43744">
    <property type="entry name" value="ABC TRANSPORTER PERMEASE PROTEIN MG189-RELATED-RELATED"/>
    <property type="match status" value="1"/>
</dbReference>
<feature type="transmembrane region" description="Helical" evidence="7">
    <location>
        <begin position="181"/>
        <end position="203"/>
    </location>
</feature>
<dbReference type="RefSeq" id="WP_227530072.1">
    <property type="nucleotide sequence ID" value="NZ_JAGTTM010000001.1"/>
</dbReference>
<keyword evidence="6 7" id="KW-0472">Membrane</keyword>
<evidence type="ECO:0000256" key="5">
    <source>
        <dbReference type="ARBA" id="ARBA00022989"/>
    </source>
</evidence>
<organism evidence="9 10">
    <name type="scientific">Microbacterium tenebrionis</name>
    <dbReference type="NCBI Taxonomy" id="2830665"/>
    <lineage>
        <taxon>Bacteria</taxon>
        <taxon>Bacillati</taxon>
        <taxon>Actinomycetota</taxon>
        <taxon>Actinomycetes</taxon>
        <taxon>Micrococcales</taxon>
        <taxon>Microbacteriaceae</taxon>
        <taxon>Microbacterium</taxon>
    </lineage>
</organism>
<proteinExistence type="inferred from homology"/>
<keyword evidence="5 7" id="KW-1133">Transmembrane helix</keyword>
<dbReference type="Proteomes" id="UP001139289">
    <property type="component" value="Unassembled WGS sequence"/>
</dbReference>
<evidence type="ECO:0000256" key="4">
    <source>
        <dbReference type="ARBA" id="ARBA00022692"/>
    </source>
</evidence>
<reference evidence="9" key="1">
    <citation type="submission" date="2021-04" db="EMBL/GenBank/DDBJ databases">
        <title>Microbacterium tenobrionis sp. nov. and Microbacterium allomyrinae sp. nov., isolated from larvae of Tenobrio molitor and Allomyrina dichotoma, respectively.</title>
        <authorList>
            <person name="Lee S.D."/>
        </authorList>
    </citation>
    <scope>NUCLEOTIDE SEQUENCE</scope>
    <source>
        <strain evidence="9">YMB-B2</strain>
    </source>
</reference>
<evidence type="ECO:0000256" key="2">
    <source>
        <dbReference type="ARBA" id="ARBA00022448"/>
    </source>
</evidence>
<evidence type="ECO:0000256" key="6">
    <source>
        <dbReference type="ARBA" id="ARBA00023136"/>
    </source>
</evidence>
<accession>A0A9X1RYT4</accession>
<evidence type="ECO:0000313" key="9">
    <source>
        <dbReference type="EMBL" id="MCC2028871.1"/>
    </source>
</evidence>
<evidence type="ECO:0000259" key="8">
    <source>
        <dbReference type="PROSITE" id="PS50928"/>
    </source>
</evidence>
<evidence type="ECO:0000313" key="10">
    <source>
        <dbReference type="Proteomes" id="UP001139289"/>
    </source>
</evidence>
<keyword evidence="3" id="KW-1003">Cell membrane</keyword>
<dbReference type="InterPro" id="IPR000515">
    <property type="entry name" value="MetI-like"/>
</dbReference>
<keyword evidence="2 7" id="KW-0813">Transport</keyword>
<dbReference type="PROSITE" id="PS50928">
    <property type="entry name" value="ABC_TM1"/>
    <property type="match status" value="1"/>
</dbReference>
<dbReference type="InterPro" id="IPR035906">
    <property type="entry name" value="MetI-like_sf"/>
</dbReference>
<gene>
    <name evidence="9" type="ORF">KEC56_04950</name>
</gene>
<dbReference type="EMBL" id="JAGTTM010000001">
    <property type="protein sequence ID" value="MCC2028871.1"/>
    <property type="molecule type" value="Genomic_DNA"/>
</dbReference>
<dbReference type="PANTHER" id="PTHR43744:SF12">
    <property type="entry name" value="ABC TRANSPORTER PERMEASE PROTEIN MG189-RELATED"/>
    <property type="match status" value="1"/>
</dbReference>